<keyword evidence="9" id="KW-1185">Reference proteome</keyword>
<feature type="domain" description="Phosphotyrosine protein phosphatase I" evidence="7">
    <location>
        <begin position="2"/>
        <end position="152"/>
    </location>
</feature>
<dbReference type="FunFam" id="3.40.50.2300:FF:000105">
    <property type="entry name" value="Low molecular weight phosphotyrosine protein"/>
    <property type="match status" value="1"/>
</dbReference>
<evidence type="ECO:0000256" key="4">
    <source>
        <dbReference type="ARBA" id="ARBA00022801"/>
    </source>
</evidence>
<dbReference type="OrthoDB" id="9784339at2"/>
<keyword evidence="3" id="KW-0963">Cytoplasm</keyword>
<dbReference type="Proteomes" id="UP000036520">
    <property type="component" value="Chromosome"/>
</dbReference>
<evidence type="ECO:0000256" key="5">
    <source>
        <dbReference type="ARBA" id="ARBA00022912"/>
    </source>
</evidence>
<comment type="subcellular location">
    <subcellularLocation>
        <location evidence="1">Cytoplasm</location>
    </subcellularLocation>
</comment>
<evidence type="ECO:0000256" key="6">
    <source>
        <dbReference type="PIRSR" id="PIRSR617867-1"/>
    </source>
</evidence>
<sequence>MIKVLFVCLGNICRSPMAEALFNHKIKQKNHQDYLSCDSCGTSDYHIGELPDERAIACAKENGIKMDHRGRQLNRIDFRDFDYLIAMDKSNMENIIKSAEQHKTSAKNLQLMREFQKDPEFLEVPDPYYGGVDGFQKVYEILDSSIDDLIEELVKKHQLI</sequence>
<dbReference type="GO" id="GO:0005737">
    <property type="term" value="C:cytoplasm"/>
    <property type="evidence" value="ECO:0007669"/>
    <property type="project" value="UniProtKB-SubCell"/>
</dbReference>
<dbReference type="InterPro" id="IPR036196">
    <property type="entry name" value="Ptyr_pPase_sf"/>
</dbReference>
<feature type="active site" evidence="6">
    <location>
        <position position="14"/>
    </location>
</feature>
<dbReference type="SUPFAM" id="SSF52788">
    <property type="entry name" value="Phosphotyrosine protein phosphatases I"/>
    <property type="match status" value="1"/>
</dbReference>
<dbReference type="PATRIC" id="fig|320787.5.peg.1917"/>
<dbReference type="KEGG" id="camu:CA2015_1742"/>
<gene>
    <name evidence="8" type="ORF">CA2015_1742</name>
</gene>
<evidence type="ECO:0000259" key="7">
    <source>
        <dbReference type="SMART" id="SM00226"/>
    </source>
</evidence>
<name>A0A0H4PDH2_9BACT</name>
<dbReference type="Gene3D" id="3.40.50.2300">
    <property type="match status" value="1"/>
</dbReference>
<feature type="active site" description="Nucleophile" evidence="6">
    <location>
        <position position="8"/>
    </location>
</feature>
<dbReference type="InterPro" id="IPR023485">
    <property type="entry name" value="Ptyr_pPase"/>
</dbReference>
<dbReference type="PANTHER" id="PTHR11717:SF7">
    <property type="entry name" value="LOW MOLECULAR WEIGHT PHOSPHOTYROSINE PROTEIN PHOSPHATASE"/>
    <property type="match status" value="1"/>
</dbReference>
<dbReference type="AlphaFoldDB" id="A0A0H4PDH2"/>
<accession>A0A0H4PDH2</accession>
<reference evidence="8 9" key="1">
    <citation type="submission" date="2015-07" db="EMBL/GenBank/DDBJ databases">
        <authorList>
            <person name="Kim K.M."/>
        </authorList>
    </citation>
    <scope>NUCLEOTIDE SEQUENCE [LARGE SCALE GENOMIC DNA]</scope>
    <source>
        <strain evidence="8 9">KCTC 12363</strain>
    </source>
</reference>
<feature type="active site" description="Proton donor" evidence="6">
    <location>
        <position position="126"/>
    </location>
</feature>
<dbReference type="InterPro" id="IPR017867">
    <property type="entry name" value="Tyr_phospatase_low_mol_wt"/>
</dbReference>
<evidence type="ECO:0000313" key="9">
    <source>
        <dbReference type="Proteomes" id="UP000036520"/>
    </source>
</evidence>
<protein>
    <submittedName>
        <fullName evidence="8">Low molecular weight protein tyrosine phosphatase</fullName>
    </submittedName>
</protein>
<dbReference type="EMBL" id="CP012040">
    <property type="protein sequence ID" value="AKP51175.1"/>
    <property type="molecule type" value="Genomic_DNA"/>
</dbReference>
<dbReference type="CDD" id="cd16343">
    <property type="entry name" value="LMWPTP"/>
    <property type="match status" value="1"/>
</dbReference>
<dbReference type="RefSeq" id="WP_048641540.1">
    <property type="nucleotide sequence ID" value="NZ_CAXBGM010000024.1"/>
</dbReference>
<evidence type="ECO:0000313" key="8">
    <source>
        <dbReference type="EMBL" id="AKP51175.1"/>
    </source>
</evidence>
<keyword evidence="5" id="KW-0904">Protein phosphatase</keyword>
<dbReference type="PRINTS" id="PR00719">
    <property type="entry name" value="LMWPTPASE"/>
</dbReference>
<evidence type="ECO:0000256" key="1">
    <source>
        <dbReference type="ARBA" id="ARBA00004496"/>
    </source>
</evidence>
<keyword evidence="4" id="KW-0378">Hydrolase</keyword>
<dbReference type="SMART" id="SM00226">
    <property type="entry name" value="LMWPc"/>
    <property type="match status" value="1"/>
</dbReference>
<dbReference type="PANTHER" id="PTHR11717">
    <property type="entry name" value="LOW MOLECULAR WEIGHT PROTEIN TYROSINE PHOSPHATASE"/>
    <property type="match status" value="1"/>
</dbReference>
<dbReference type="Pfam" id="PF01451">
    <property type="entry name" value="LMWPc"/>
    <property type="match status" value="1"/>
</dbReference>
<dbReference type="InterPro" id="IPR050438">
    <property type="entry name" value="LMW_PTPase"/>
</dbReference>
<organism evidence="8 9">
    <name type="scientific">Cyclobacterium amurskyense</name>
    <dbReference type="NCBI Taxonomy" id="320787"/>
    <lineage>
        <taxon>Bacteria</taxon>
        <taxon>Pseudomonadati</taxon>
        <taxon>Bacteroidota</taxon>
        <taxon>Cytophagia</taxon>
        <taxon>Cytophagales</taxon>
        <taxon>Cyclobacteriaceae</taxon>
        <taxon>Cyclobacterium</taxon>
    </lineage>
</organism>
<evidence type="ECO:0000256" key="3">
    <source>
        <dbReference type="ARBA" id="ARBA00022490"/>
    </source>
</evidence>
<dbReference type="GO" id="GO:0004725">
    <property type="term" value="F:protein tyrosine phosphatase activity"/>
    <property type="evidence" value="ECO:0007669"/>
    <property type="project" value="InterPro"/>
</dbReference>
<comment type="similarity">
    <text evidence="2">Belongs to the low molecular weight phosphotyrosine protein phosphatase family.</text>
</comment>
<proteinExistence type="inferred from homology"/>
<evidence type="ECO:0000256" key="2">
    <source>
        <dbReference type="ARBA" id="ARBA00011063"/>
    </source>
</evidence>
<dbReference type="STRING" id="320787.CA2015_1742"/>